<evidence type="ECO:0000259" key="2">
    <source>
        <dbReference type="SMART" id="SM00014"/>
    </source>
</evidence>
<sequence>MLPGMLPNSLQTSLHALAAGTPLLGGLAVFTASFLLFVLAAVLGGIVLMKARSVTWALAARVVVACAATVLLTLVLGHAVPDPRPYLVGHYTPLTQVAHDNGFPSDHTLVAALFTGFILWIDRRFVTLFALGTLAIGLGRLAVGAHHTLDVLGSLLIAGASLSLAAALRLPEAWRRPVLPGRERYS</sequence>
<feature type="transmembrane region" description="Helical" evidence="1">
    <location>
        <begin position="151"/>
        <end position="170"/>
    </location>
</feature>
<reference evidence="4" key="1">
    <citation type="submission" date="2018-01" db="EMBL/GenBank/DDBJ databases">
        <title>Draft Genome Sequence of the Radioresistant Bacterium Deinococcus aerius TR0125, Isolated from the Higher Atmosphere above Japan.</title>
        <authorList>
            <person name="Satoh K."/>
            <person name="Arai H."/>
            <person name="Sanzen T."/>
            <person name="Kawaguchi Y."/>
            <person name="Hayashi H."/>
            <person name="Yokobori S."/>
            <person name="Yamagishi A."/>
            <person name="Oono Y."/>
            <person name="Narumi I."/>
        </authorList>
    </citation>
    <scope>NUCLEOTIDE SEQUENCE [LARGE SCALE GENOMIC DNA]</scope>
    <source>
        <strain evidence="4">TR0125</strain>
    </source>
</reference>
<dbReference type="EMBL" id="BFAG01000003">
    <property type="protein sequence ID" value="GBF04846.1"/>
    <property type="molecule type" value="Genomic_DNA"/>
</dbReference>
<evidence type="ECO:0000313" key="3">
    <source>
        <dbReference type="EMBL" id="GBF04846.1"/>
    </source>
</evidence>
<dbReference type="InterPro" id="IPR000326">
    <property type="entry name" value="PAP2/HPO"/>
</dbReference>
<feature type="transmembrane region" description="Helical" evidence="1">
    <location>
        <begin position="128"/>
        <end position="145"/>
    </location>
</feature>
<dbReference type="PANTHER" id="PTHR14969:SF13">
    <property type="entry name" value="AT30094P"/>
    <property type="match status" value="1"/>
</dbReference>
<dbReference type="InterPro" id="IPR036938">
    <property type="entry name" value="PAP2/HPO_sf"/>
</dbReference>
<keyword evidence="1" id="KW-0812">Transmembrane</keyword>
<evidence type="ECO:0000313" key="4">
    <source>
        <dbReference type="Proteomes" id="UP000236569"/>
    </source>
</evidence>
<dbReference type="Gene3D" id="1.20.144.10">
    <property type="entry name" value="Phosphatidic acid phosphatase type 2/haloperoxidase"/>
    <property type="match status" value="1"/>
</dbReference>
<dbReference type="SMART" id="SM00014">
    <property type="entry name" value="acidPPc"/>
    <property type="match status" value="1"/>
</dbReference>
<dbReference type="PANTHER" id="PTHR14969">
    <property type="entry name" value="SPHINGOSINE-1-PHOSPHATE PHOSPHOHYDROLASE"/>
    <property type="match status" value="1"/>
</dbReference>
<name>A0A2I9D2V9_9DEIO</name>
<keyword evidence="1" id="KW-0472">Membrane</keyword>
<dbReference type="SUPFAM" id="SSF48317">
    <property type="entry name" value="Acid phosphatase/Vanadium-dependent haloperoxidase"/>
    <property type="match status" value="1"/>
</dbReference>
<organism evidence="3 4">
    <name type="scientific">Deinococcus aerius</name>
    <dbReference type="NCBI Taxonomy" id="200253"/>
    <lineage>
        <taxon>Bacteria</taxon>
        <taxon>Thermotogati</taxon>
        <taxon>Deinococcota</taxon>
        <taxon>Deinococci</taxon>
        <taxon>Deinococcales</taxon>
        <taxon>Deinococcaceae</taxon>
        <taxon>Deinococcus</taxon>
    </lineage>
</organism>
<feature type="transmembrane region" description="Helical" evidence="1">
    <location>
        <begin position="58"/>
        <end position="81"/>
    </location>
</feature>
<keyword evidence="1" id="KW-1133">Transmembrane helix</keyword>
<dbReference type="Proteomes" id="UP000236569">
    <property type="component" value="Unassembled WGS sequence"/>
</dbReference>
<proteinExistence type="predicted"/>
<dbReference type="OrthoDB" id="4872332at2"/>
<accession>A0A2I9D2V9</accession>
<feature type="domain" description="Phosphatidic acid phosphatase type 2/haloperoxidase" evidence="2">
    <location>
        <begin position="59"/>
        <end position="166"/>
    </location>
</feature>
<evidence type="ECO:0000256" key="1">
    <source>
        <dbReference type="SAM" id="Phobius"/>
    </source>
</evidence>
<dbReference type="AlphaFoldDB" id="A0A2I9D2V9"/>
<keyword evidence="4" id="KW-1185">Reference proteome</keyword>
<gene>
    <name evidence="3" type="ORF">DAERI_030012</name>
</gene>
<protein>
    <submittedName>
        <fullName evidence="3">Membrane-associated phospholipid phosphatase</fullName>
    </submittedName>
</protein>
<feature type="transmembrane region" description="Helical" evidence="1">
    <location>
        <begin position="23"/>
        <end position="46"/>
    </location>
</feature>
<dbReference type="Pfam" id="PF01569">
    <property type="entry name" value="PAP2"/>
    <property type="match status" value="1"/>
</dbReference>
<comment type="caution">
    <text evidence="3">The sequence shown here is derived from an EMBL/GenBank/DDBJ whole genome shotgun (WGS) entry which is preliminary data.</text>
</comment>